<dbReference type="EMBL" id="CAJOBH010050994">
    <property type="protein sequence ID" value="CAF4379111.1"/>
    <property type="molecule type" value="Genomic_DNA"/>
</dbReference>
<comment type="caution">
    <text evidence="3">The sequence shown here is derived from an EMBL/GenBank/DDBJ whole genome shotgun (WGS) entry which is preliminary data.</text>
</comment>
<feature type="chain" id="PRO_5036273965" evidence="1">
    <location>
        <begin position="20"/>
        <end position="66"/>
    </location>
</feature>
<reference evidence="3" key="1">
    <citation type="submission" date="2021-02" db="EMBL/GenBank/DDBJ databases">
        <authorList>
            <person name="Nowell W R."/>
        </authorList>
    </citation>
    <scope>NUCLEOTIDE SEQUENCE</scope>
</reference>
<dbReference type="Proteomes" id="UP000681967">
    <property type="component" value="Unassembled WGS sequence"/>
</dbReference>
<sequence length="66" mass="7033">MKELSSAIILISCVSLVDGSSSSSSNTTADRPHFPVVQVTFEHVSNVFGICLWILLGILAKIGITE</sequence>
<proteinExistence type="predicted"/>
<evidence type="ECO:0000313" key="4">
    <source>
        <dbReference type="Proteomes" id="UP000681720"/>
    </source>
</evidence>
<organism evidence="3 4">
    <name type="scientific">Rotaria magnacalcarata</name>
    <dbReference type="NCBI Taxonomy" id="392030"/>
    <lineage>
        <taxon>Eukaryota</taxon>
        <taxon>Metazoa</taxon>
        <taxon>Spiralia</taxon>
        <taxon>Gnathifera</taxon>
        <taxon>Rotifera</taxon>
        <taxon>Eurotatoria</taxon>
        <taxon>Bdelloidea</taxon>
        <taxon>Philodinida</taxon>
        <taxon>Philodinidae</taxon>
        <taxon>Rotaria</taxon>
    </lineage>
</organism>
<accession>A0A8S3EMH6</accession>
<name>A0A8S3EMH6_9BILA</name>
<gene>
    <name evidence="2" type="ORF">BYL167_LOCUS30656</name>
    <name evidence="3" type="ORF">GIL414_LOCUS61627</name>
</gene>
<dbReference type="EMBL" id="CAJOBJ010243068">
    <property type="protein sequence ID" value="CAF5079413.1"/>
    <property type="molecule type" value="Genomic_DNA"/>
</dbReference>
<protein>
    <submittedName>
        <fullName evidence="3">Uncharacterized protein</fullName>
    </submittedName>
</protein>
<evidence type="ECO:0000313" key="3">
    <source>
        <dbReference type="EMBL" id="CAF5079413.1"/>
    </source>
</evidence>
<keyword evidence="1" id="KW-0732">Signal</keyword>
<dbReference type="AlphaFoldDB" id="A0A8S3EMH6"/>
<evidence type="ECO:0000256" key="1">
    <source>
        <dbReference type="SAM" id="SignalP"/>
    </source>
</evidence>
<feature type="signal peptide" evidence="1">
    <location>
        <begin position="1"/>
        <end position="19"/>
    </location>
</feature>
<evidence type="ECO:0000313" key="2">
    <source>
        <dbReference type="EMBL" id="CAF4379111.1"/>
    </source>
</evidence>
<dbReference type="Proteomes" id="UP000681720">
    <property type="component" value="Unassembled WGS sequence"/>
</dbReference>
<feature type="non-terminal residue" evidence="3">
    <location>
        <position position="66"/>
    </location>
</feature>